<keyword evidence="6" id="KW-0119">Carbohydrate metabolism</keyword>
<evidence type="ECO:0000259" key="4">
    <source>
        <dbReference type="Pfam" id="PF14543"/>
    </source>
</evidence>
<dbReference type="GO" id="GO:0008233">
    <property type="term" value="F:peptidase activity"/>
    <property type="evidence" value="ECO:0007669"/>
    <property type="project" value="UniProtKB-KW"/>
</dbReference>
<dbReference type="InParanoid" id="A0A251RT90"/>
<keyword evidence="2" id="KW-0645">Protease</keyword>
<evidence type="ECO:0000256" key="3">
    <source>
        <dbReference type="ARBA" id="ARBA00022801"/>
    </source>
</evidence>
<keyword evidence="3 6" id="KW-0378">Hydrolase</keyword>
<evidence type="ECO:0000313" key="5">
    <source>
        <dbReference type="EMBL" id="KAF5757020.1"/>
    </source>
</evidence>
<dbReference type="PANTHER" id="PTHR47967:SF60">
    <property type="entry name" value="PROTEIN ASPARTIC PROTEASE IN GUARD CELL 1-LIKE"/>
    <property type="match status" value="1"/>
</dbReference>
<sequence length="101" mass="10730">MCLYKVSSDDGSYTVGDFVMETLMLQGSATVENITIGCGHNNEGLFVGAAGLIRLGRGRISFQSQINATSYIYCLVVDRDSNEGDEGVTGGNRCGVVLDLL</sequence>
<dbReference type="Gene3D" id="2.40.70.10">
    <property type="entry name" value="Acid Proteases"/>
    <property type="match status" value="1"/>
</dbReference>
<dbReference type="Gramene" id="mRNA:HanXRQr2_Chr17g0821731">
    <property type="protein sequence ID" value="CDS:HanXRQr2_Chr17g0821731.1"/>
    <property type="gene ID" value="HanXRQr2_Chr17g0821731"/>
</dbReference>
<dbReference type="PANTHER" id="PTHR47967">
    <property type="entry name" value="OS07G0603500 PROTEIN-RELATED"/>
    <property type="match status" value="1"/>
</dbReference>
<gene>
    <name evidence="6" type="ORF">HannXRQ_Chr17g0563341</name>
    <name evidence="5" type="ORF">HanXRQr2_Chr17g0821731</name>
</gene>
<dbReference type="GO" id="GO:0006508">
    <property type="term" value="P:proteolysis"/>
    <property type="evidence" value="ECO:0007669"/>
    <property type="project" value="UniProtKB-KW"/>
</dbReference>
<keyword evidence="6" id="KW-0858">Xylan degradation</keyword>
<dbReference type="AlphaFoldDB" id="A0A251RT90"/>
<proteinExistence type="inferred from homology"/>
<name>A0A251RT90_HELAN</name>
<dbReference type="EMBL" id="MNCJ02000332">
    <property type="protein sequence ID" value="KAF5757020.1"/>
    <property type="molecule type" value="Genomic_DNA"/>
</dbReference>
<evidence type="ECO:0000313" key="6">
    <source>
        <dbReference type="EMBL" id="OTF87572.1"/>
    </source>
</evidence>
<protein>
    <submittedName>
        <fullName evidence="5">Nepenthesin</fullName>
        <ecNumber evidence="5">3.4.23.12</ecNumber>
    </submittedName>
    <submittedName>
        <fullName evidence="6">Putative aspartic peptidase A1 family, Aspartic peptidase domain, Xylanase inhibitor</fullName>
    </submittedName>
</protein>
<keyword evidence="7" id="KW-1185">Reference proteome</keyword>
<comment type="similarity">
    <text evidence="1">Belongs to the peptidase A1 family.</text>
</comment>
<organism evidence="6 7">
    <name type="scientific">Helianthus annuus</name>
    <name type="common">Common sunflower</name>
    <dbReference type="NCBI Taxonomy" id="4232"/>
    <lineage>
        <taxon>Eukaryota</taxon>
        <taxon>Viridiplantae</taxon>
        <taxon>Streptophyta</taxon>
        <taxon>Embryophyta</taxon>
        <taxon>Tracheophyta</taxon>
        <taxon>Spermatophyta</taxon>
        <taxon>Magnoliopsida</taxon>
        <taxon>eudicotyledons</taxon>
        <taxon>Gunneridae</taxon>
        <taxon>Pentapetalae</taxon>
        <taxon>asterids</taxon>
        <taxon>campanulids</taxon>
        <taxon>Asterales</taxon>
        <taxon>Asteraceae</taxon>
        <taxon>Asteroideae</taxon>
        <taxon>Heliantheae alliance</taxon>
        <taxon>Heliantheae</taxon>
        <taxon>Helianthus</taxon>
    </lineage>
</organism>
<dbReference type="GO" id="GO:0045493">
    <property type="term" value="P:xylan catabolic process"/>
    <property type="evidence" value="ECO:0007669"/>
    <property type="project" value="UniProtKB-KW"/>
</dbReference>
<dbReference type="InterPro" id="IPR021109">
    <property type="entry name" value="Peptidase_aspartic_dom_sf"/>
</dbReference>
<dbReference type="Pfam" id="PF14543">
    <property type="entry name" value="TAXi_N"/>
    <property type="match status" value="1"/>
</dbReference>
<feature type="domain" description="Xylanase inhibitor N-terminal" evidence="4">
    <location>
        <begin position="2"/>
        <end position="82"/>
    </location>
</feature>
<evidence type="ECO:0000256" key="2">
    <source>
        <dbReference type="ARBA" id="ARBA00022670"/>
    </source>
</evidence>
<keyword evidence="6" id="KW-0326">Glycosidase</keyword>
<keyword evidence="6" id="KW-0624">Polysaccharide degradation</keyword>
<dbReference type="GO" id="GO:0016798">
    <property type="term" value="F:hydrolase activity, acting on glycosyl bonds"/>
    <property type="evidence" value="ECO:0007669"/>
    <property type="project" value="UniProtKB-KW"/>
</dbReference>
<reference evidence="5 7" key="1">
    <citation type="journal article" date="2017" name="Nature">
        <title>The sunflower genome provides insights into oil metabolism, flowering and Asterid evolution.</title>
        <authorList>
            <person name="Badouin H."/>
            <person name="Gouzy J."/>
            <person name="Grassa C.J."/>
            <person name="Murat F."/>
            <person name="Staton S.E."/>
            <person name="Cottret L."/>
            <person name="Lelandais-Briere C."/>
            <person name="Owens G.L."/>
            <person name="Carrere S."/>
            <person name="Mayjonade B."/>
            <person name="Legrand L."/>
            <person name="Gill N."/>
            <person name="Kane N.C."/>
            <person name="Bowers J.E."/>
            <person name="Hubner S."/>
            <person name="Bellec A."/>
            <person name="Berard A."/>
            <person name="Berges H."/>
            <person name="Blanchet N."/>
            <person name="Boniface M.C."/>
            <person name="Brunel D."/>
            <person name="Catrice O."/>
            <person name="Chaidir N."/>
            <person name="Claudel C."/>
            <person name="Donnadieu C."/>
            <person name="Faraut T."/>
            <person name="Fievet G."/>
            <person name="Helmstetter N."/>
            <person name="King M."/>
            <person name="Knapp S.J."/>
            <person name="Lai Z."/>
            <person name="Le Paslier M.C."/>
            <person name="Lippi Y."/>
            <person name="Lorenzon L."/>
            <person name="Mandel J.R."/>
            <person name="Marage G."/>
            <person name="Marchand G."/>
            <person name="Marquand E."/>
            <person name="Bret-Mestries E."/>
            <person name="Morien E."/>
            <person name="Nambeesan S."/>
            <person name="Nguyen T."/>
            <person name="Pegot-Espagnet P."/>
            <person name="Pouilly N."/>
            <person name="Raftis F."/>
            <person name="Sallet E."/>
            <person name="Schiex T."/>
            <person name="Thomas J."/>
            <person name="Vandecasteele C."/>
            <person name="Vares D."/>
            <person name="Vear F."/>
            <person name="Vautrin S."/>
            <person name="Crespi M."/>
            <person name="Mangin B."/>
            <person name="Burke J.M."/>
            <person name="Salse J."/>
            <person name="Munos S."/>
            <person name="Vincourt P."/>
            <person name="Rieseberg L.H."/>
            <person name="Langlade N.B."/>
        </authorList>
    </citation>
    <scope>NUCLEOTIDE SEQUENCE [LARGE SCALE GENOMIC DNA]</scope>
    <source>
        <strain evidence="7">cv. SF193</strain>
        <tissue evidence="5">Leaves</tissue>
    </source>
</reference>
<accession>A0A251RT90</accession>
<dbReference type="Proteomes" id="UP000215914">
    <property type="component" value="Chromosome 17"/>
</dbReference>
<dbReference type="EC" id="3.4.23.12" evidence="5"/>
<reference evidence="5" key="3">
    <citation type="submission" date="2020-06" db="EMBL/GenBank/DDBJ databases">
        <title>Helianthus annuus Genome sequencing and assembly Release 2.</title>
        <authorList>
            <person name="Gouzy J."/>
            <person name="Langlade N."/>
            <person name="Munos S."/>
        </authorList>
    </citation>
    <scope>NUCLEOTIDE SEQUENCE</scope>
    <source>
        <tissue evidence="5">Leaves</tissue>
    </source>
</reference>
<dbReference type="InterPro" id="IPR051708">
    <property type="entry name" value="Plant_Aspart_Prot_A1"/>
</dbReference>
<evidence type="ECO:0000256" key="1">
    <source>
        <dbReference type="ARBA" id="ARBA00007447"/>
    </source>
</evidence>
<dbReference type="EMBL" id="CM007906">
    <property type="protein sequence ID" value="OTF87572.1"/>
    <property type="molecule type" value="Genomic_DNA"/>
</dbReference>
<reference evidence="6" key="2">
    <citation type="submission" date="2017-02" db="EMBL/GenBank/DDBJ databases">
        <title>Sunflower complete genome.</title>
        <authorList>
            <person name="Langlade N."/>
            <person name="Munos S."/>
        </authorList>
    </citation>
    <scope>NUCLEOTIDE SEQUENCE [LARGE SCALE GENOMIC DNA]</scope>
    <source>
        <tissue evidence="6">Leaves</tissue>
    </source>
</reference>
<dbReference type="SUPFAM" id="SSF50630">
    <property type="entry name" value="Acid proteases"/>
    <property type="match status" value="1"/>
</dbReference>
<evidence type="ECO:0000313" key="7">
    <source>
        <dbReference type="Proteomes" id="UP000215914"/>
    </source>
</evidence>
<dbReference type="InterPro" id="IPR032861">
    <property type="entry name" value="TAXi_N"/>
</dbReference>